<organism evidence="2 3">
    <name type="scientific">Methanoliparum thermophilum</name>
    <dbReference type="NCBI Taxonomy" id="2491083"/>
    <lineage>
        <taxon>Archaea</taxon>
        <taxon>Methanobacteriati</taxon>
        <taxon>Methanobacteriota</taxon>
        <taxon>Candidatus Methanoliparia</taxon>
        <taxon>Candidatus Methanoliparales</taxon>
        <taxon>Candidatus Methanoliparaceae</taxon>
        <taxon>Candidatus Methanoliparum</taxon>
    </lineage>
</organism>
<protein>
    <submittedName>
        <fullName evidence="2">Uncharacterized protein</fullName>
    </submittedName>
</protein>
<evidence type="ECO:0000313" key="2">
    <source>
        <dbReference type="EMBL" id="RZN64980.1"/>
    </source>
</evidence>
<keyword evidence="1" id="KW-0812">Transmembrane</keyword>
<proteinExistence type="predicted"/>
<feature type="transmembrane region" description="Helical" evidence="1">
    <location>
        <begin position="60"/>
        <end position="82"/>
    </location>
</feature>
<evidence type="ECO:0000313" key="3">
    <source>
        <dbReference type="Proteomes" id="UP000317158"/>
    </source>
</evidence>
<reference evidence="2 3" key="1">
    <citation type="journal article" date="2019" name="Nat. Microbiol.">
        <title>Wide diversity of methane and short-chain alkane metabolisms in uncultured archaea.</title>
        <authorList>
            <person name="Borrel G."/>
            <person name="Adam P.S."/>
            <person name="McKay L.J."/>
            <person name="Chen L.X."/>
            <person name="Sierra-Garcia I.N."/>
            <person name="Sieber C.M."/>
            <person name="Letourneur Q."/>
            <person name="Ghozlane A."/>
            <person name="Andersen G.L."/>
            <person name="Li W.J."/>
            <person name="Hallam S.J."/>
            <person name="Muyzer G."/>
            <person name="de Oliveira V.M."/>
            <person name="Inskeep W.P."/>
            <person name="Banfield J.F."/>
            <person name="Gribaldo S."/>
        </authorList>
    </citation>
    <scope>NUCLEOTIDE SEQUENCE [LARGE SCALE GENOMIC DNA]</scope>
    <source>
        <strain evidence="2">NM1a</strain>
    </source>
</reference>
<accession>A0A520KTA7</accession>
<keyword evidence="1" id="KW-0472">Membrane</keyword>
<evidence type="ECO:0000256" key="1">
    <source>
        <dbReference type="SAM" id="Phobius"/>
    </source>
</evidence>
<feature type="transmembrane region" description="Helical" evidence="1">
    <location>
        <begin position="12"/>
        <end position="40"/>
    </location>
</feature>
<dbReference type="EMBL" id="RXIF01000004">
    <property type="protein sequence ID" value="RZN64980.1"/>
    <property type="molecule type" value="Genomic_DNA"/>
</dbReference>
<comment type="caution">
    <text evidence="2">The sequence shown here is derived from an EMBL/GenBank/DDBJ whole genome shotgun (WGS) entry which is preliminary data.</text>
</comment>
<name>A0A520KTA7_METT2</name>
<keyword evidence="1" id="KW-1133">Transmembrane helix</keyword>
<sequence>MVKYSISLKQALKFLGYSIVPIVIGIAFLVFGLVPIIINFFLAQGDILSILSAPGFGWKILWTVIGVAILILGIVAALFKLLPEVIKKEE</sequence>
<dbReference type="Proteomes" id="UP000317158">
    <property type="component" value="Unassembled WGS sequence"/>
</dbReference>
<dbReference type="AlphaFoldDB" id="A0A520KTA7"/>
<gene>
    <name evidence="2" type="ORF">EF806_02755</name>
</gene>